<organism evidence="1 2">
    <name type="scientific">Amedibacterium intestinale</name>
    <dbReference type="NCBI Taxonomy" id="2583452"/>
    <lineage>
        <taxon>Bacteria</taxon>
        <taxon>Bacillati</taxon>
        <taxon>Bacillota</taxon>
        <taxon>Erysipelotrichia</taxon>
        <taxon>Erysipelotrichales</taxon>
        <taxon>Erysipelotrichaceae</taxon>
        <taxon>Amedibacterium</taxon>
    </lineage>
</organism>
<gene>
    <name evidence="1" type="ORF">Aargi30884_15930</name>
</gene>
<sequence length="518" mass="61236">MNDSLELIKKIHTGIDETCYASILANWSKMKIDGYEIAERLFDLVSSGVSEEAAAEICEIDHEEAKALLDEYGKKYCNITDNDLFYDRLFTKVDYFDACERVIKNKETDVYFSLNSFYRSKRLSKDVRHINAFVLDFDFYKIDKFKDKTPGEFYKVIKEKLPFNPTAVVDSGRGLYVIYSFKHCSYHMTKLYESIMKFFFDQFDKYGMDPLAQLVTQVIRIPGTINSKSGRTVSIIEMNDTDYKIQDFAHFLPWTVNEVKEYKNLKVTKKYSKIIKKKITKKKNHFKPYFEDFKKLIMIRNKSNNYCTEGYREQLLYLLQDKACQMGYSSSEAVDMALELNEFFNKPMTANEVKQQCKPSGDRRVRKIDTIITKLSINIEEQKQMKVLKKRWLKKSEYAKRKNKHPLLNRTKAQMKRLERRKNVLWLKVEEKLNNSAIARKLGIDRGTVIADLKYIKNNPSEFIKKLEVYLQELEEYSKKKVFTLKELYQDQLAMLEFLLSGYKLLEKIRRQESADYG</sequence>
<dbReference type="AlphaFoldDB" id="A0A6N4TI58"/>
<accession>A0A6N4TI58</accession>
<name>A0A6N4TI58_9FIRM</name>
<evidence type="ECO:0008006" key="3">
    <source>
        <dbReference type="Google" id="ProtNLM"/>
    </source>
</evidence>
<proteinExistence type="predicted"/>
<protein>
    <recommendedName>
        <fullName evidence="3">Replication protein</fullName>
    </recommendedName>
</protein>
<reference evidence="2" key="1">
    <citation type="submission" date="2019-05" db="EMBL/GenBank/DDBJ databases">
        <title>Complete genome sequencing of Absiella argi strain JCM 30884.</title>
        <authorList>
            <person name="Sakamoto M."/>
            <person name="Murakami T."/>
            <person name="Mori H."/>
        </authorList>
    </citation>
    <scope>NUCLEOTIDE SEQUENCE [LARGE SCALE GENOMIC DNA]</scope>
    <source>
        <strain evidence="2">JCM 30884</strain>
    </source>
</reference>
<dbReference type="EMBL" id="AP019695">
    <property type="protein sequence ID" value="BBK22690.1"/>
    <property type="molecule type" value="Genomic_DNA"/>
</dbReference>
<dbReference type="RefSeq" id="WP_118276524.1">
    <property type="nucleotide sequence ID" value="NZ_AP019695.1"/>
</dbReference>
<dbReference type="KEGG" id="aarg:Aargi30884_15930"/>
<keyword evidence="2" id="KW-1185">Reference proteome</keyword>
<evidence type="ECO:0000313" key="1">
    <source>
        <dbReference type="EMBL" id="BBK22690.1"/>
    </source>
</evidence>
<dbReference type="Proteomes" id="UP000464754">
    <property type="component" value="Chromosome"/>
</dbReference>
<evidence type="ECO:0000313" key="2">
    <source>
        <dbReference type="Proteomes" id="UP000464754"/>
    </source>
</evidence>